<gene>
    <name evidence="5" type="ORF">AWN73_01020</name>
</gene>
<dbReference type="GO" id="GO:0016020">
    <property type="term" value="C:membrane"/>
    <property type="evidence" value="ECO:0007669"/>
    <property type="project" value="GOC"/>
</dbReference>
<keyword evidence="3" id="KW-0472">Membrane</keyword>
<evidence type="ECO:0000256" key="3">
    <source>
        <dbReference type="SAM" id="Phobius"/>
    </source>
</evidence>
<dbReference type="SUPFAM" id="SSF56300">
    <property type="entry name" value="Metallo-dependent phosphatases"/>
    <property type="match status" value="1"/>
</dbReference>
<dbReference type="AlphaFoldDB" id="A0A2S7FFK4"/>
<dbReference type="InterPro" id="IPR029052">
    <property type="entry name" value="Metallo-depent_PP-like"/>
</dbReference>
<evidence type="ECO:0000256" key="2">
    <source>
        <dbReference type="ARBA" id="ARBA00022801"/>
    </source>
</evidence>
<keyword evidence="3" id="KW-1133">Transmembrane helix</keyword>
<evidence type="ECO:0000259" key="4">
    <source>
        <dbReference type="Pfam" id="PF00149"/>
    </source>
</evidence>
<dbReference type="PANTHER" id="PTHR31302">
    <property type="entry name" value="TRANSMEMBRANE PROTEIN WITH METALLOPHOSPHOESTERASE DOMAIN-RELATED"/>
    <property type="match status" value="1"/>
</dbReference>
<dbReference type="RefSeq" id="WP_043661605.1">
    <property type="nucleotide sequence ID" value="NZ_CANCWB010000001.1"/>
</dbReference>
<keyword evidence="1" id="KW-0479">Metal-binding</keyword>
<organism evidence="5 6">
    <name type="scientific">Clostridium butyricum</name>
    <dbReference type="NCBI Taxonomy" id="1492"/>
    <lineage>
        <taxon>Bacteria</taxon>
        <taxon>Bacillati</taxon>
        <taxon>Bacillota</taxon>
        <taxon>Clostridia</taxon>
        <taxon>Eubacteriales</taxon>
        <taxon>Clostridiaceae</taxon>
        <taxon>Clostridium</taxon>
    </lineage>
</organism>
<protein>
    <submittedName>
        <fullName evidence="5">Phosphoesterase</fullName>
    </submittedName>
</protein>
<dbReference type="Gene3D" id="3.60.21.10">
    <property type="match status" value="1"/>
</dbReference>
<dbReference type="Pfam" id="PF00149">
    <property type="entry name" value="Metallophos"/>
    <property type="match status" value="1"/>
</dbReference>
<dbReference type="EMBL" id="LRDH01000001">
    <property type="protein sequence ID" value="PPV18019.1"/>
    <property type="molecule type" value="Genomic_DNA"/>
</dbReference>
<reference evidence="5 6" key="1">
    <citation type="submission" date="2016-01" db="EMBL/GenBank/DDBJ databases">
        <title>Characterization of the Clostridium difficile lineages that are prevalent in Hong Kong and China.</title>
        <authorList>
            <person name="Kwok J.S.-L."/>
            <person name="Lam W.-Y."/>
            <person name="Ip M."/>
            <person name="Chan T.-F."/>
            <person name="Hawkey P.M."/>
            <person name="Tsui S.K.-W."/>
        </authorList>
    </citation>
    <scope>NUCLEOTIDE SEQUENCE [LARGE SCALE GENOMIC DNA]</scope>
    <source>
        <strain evidence="5 6">300064</strain>
    </source>
</reference>
<feature type="domain" description="Calcineurin-like phosphoesterase" evidence="4">
    <location>
        <begin position="54"/>
        <end position="222"/>
    </location>
</feature>
<evidence type="ECO:0000313" key="6">
    <source>
        <dbReference type="Proteomes" id="UP000238081"/>
    </source>
</evidence>
<accession>A0A2S7FFK4</accession>
<dbReference type="GO" id="GO:0009245">
    <property type="term" value="P:lipid A biosynthetic process"/>
    <property type="evidence" value="ECO:0007669"/>
    <property type="project" value="TreeGrafter"/>
</dbReference>
<evidence type="ECO:0000313" key="5">
    <source>
        <dbReference type="EMBL" id="PPV18019.1"/>
    </source>
</evidence>
<dbReference type="GO" id="GO:0008758">
    <property type="term" value="F:UDP-2,3-diacylglucosamine hydrolase activity"/>
    <property type="evidence" value="ECO:0007669"/>
    <property type="project" value="TreeGrafter"/>
</dbReference>
<dbReference type="PANTHER" id="PTHR31302:SF31">
    <property type="entry name" value="PHOSPHODIESTERASE YAEI"/>
    <property type="match status" value="1"/>
</dbReference>
<keyword evidence="2" id="KW-0378">Hydrolase</keyword>
<proteinExistence type="predicted"/>
<sequence>MEYLRFIHMIYEPIVFLIKLMMIILTSIFILGIFSIKEKIVPYTVTSNKINNDLKIVLITDLHSCYYGDNMNTLIEDIKSQNPDLVLLGGDIYNDKKSDNANTETFLKQISSISKCYFVTGNHDSKTETLKNTQEVKKATEKYGLTILDGIYDTLEINGQKINICGVDDPTIAKNSFYNQLDNTGKACDNGNFSILLSHRPELIDKYRKYDFDLVLSGHAHGGQWRIPKLINGVIAPHQGLFPKYAGGRYDFKDTTLIVSRGLARESTPVPRIFNNPEVVVINITSI</sequence>
<feature type="transmembrane region" description="Helical" evidence="3">
    <location>
        <begin position="14"/>
        <end position="34"/>
    </location>
</feature>
<dbReference type="GO" id="GO:0046872">
    <property type="term" value="F:metal ion binding"/>
    <property type="evidence" value="ECO:0007669"/>
    <property type="project" value="UniProtKB-KW"/>
</dbReference>
<keyword evidence="3" id="KW-0812">Transmembrane</keyword>
<dbReference type="InterPro" id="IPR051158">
    <property type="entry name" value="Metallophosphoesterase_sf"/>
</dbReference>
<name>A0A2S7FFK4_CLOBU</name>
<comment type="caution">
    <text evidence="5">The sequence shown here is derived from an EMBL/GenBank/DDBJ whole genome shotgun (WGS) entry which is preliminary data.</text>
</comment>
<evidence type="ECO:0000256" key="1">
    <source>
        <dbReference type="ARBA" id="ARBA00022723"/>
    </source>
</evidence>
<dbReference type="InterPro" id="IPR004843">
    <property type="entry name" value="Calcineurin-like_PHP"/>
</dbReference>
<dbReference type="Proteomes" id="UP000238081">
    <property type="component" value="Unassembled WGS sequence"/>
</dbReference>